<accession>L9WJ64</accession>
<dbReference type="InterPro" id="IPR000845">
    <property type="entry name" value="Nucleoside_phosphorylase_d"/>
</dbReference>
<feature type="region of interest" description="Disordered" evidence="4">
    <location>
        <begin position="1"/>
        <end position="31"/>
    </location>
</feature>
<dbReference type="PANTHER" id="PTHR43691">
    <property type="entry name" value="URIDINE PHOSPHORYLASE"/>
    <property type="match status" value="1"/>
</dbReference>
<dbReference type="InterPro" id="IPR018016">
    <property type="entry name" value="Nucleoside_phosphorylase_CS"/>
</dbReference>
<dbReference type="PATRIC" id="fig|1227499.3.peg.4199"/>
<dbReference type="RefSeq" id="WP_007261339.1">
    <property type="nucleotide sequence ID" value="NZ_AOHZ01000096.1"/>
</dbReference>
<evidence type="ECO:0000256" key="4">
    <source>
        <dbReference type="SAM" id="MobiDB-lite"/>
    </source>
</evidence>
<dbReference type="eggNOG" id="arCOG01324">
    <property type="taxonomic scope" value="Archaea"/>
</dbReference>
<dbReference type="InterPro" id="IPR035994">
    <property type="entry name" value="Nucleoside_phosphorylase_sf"/>
</dbReference>
<dbReference type="Proteomes" id="UP000011602">
    <property type="component" value="Unassembled WGS sequence"/>
</dbReference>
<reference evidence="6 7" key="1">
    <citation type="journal article" date="2014" name="PLoS Genet.">
        <title>Phylogenetically driven sequencing of extremely halophilic archaea reveals strategies for static and dynamic osmo-response.</title>
        <authorList>
            <person name="Becker E.A."/>
            <person name="Seitzer P.M."/>
            <person name="Tritt A."/>
            <person name="Larsen D."/>
            <person name="Krusor M."/>
            <person name="Yao A.I."/>
            <person name="Wu D."/>
            <person name="Madern D."/>
            <person name="Eisen J.A."/>
            <person name="Darling A.E."/>
            <person name="Facciotti M.T."/>
        </authorList>
    </citation>
    <scope>NUCLEOTIDE SEQUENCE [LARGE SCALE GENOMIC DNA]</scope>
    <source>
        <strain evidence="6 7">JCM 12255</strain>
    </source>
</reference>
<dbReference type="Pfam" id="PF01048">
    <property type="entry name" value="PNP_UDP_1"/>
    <property type="match status" value="1"/>
</dbReference>
<protein>
    <submittedName>
        <fullName evidence="6">Uridine phosphorylase</fullName>
    </submittedName>
</protein>
<dbReference type="SUPFAM" id="SSF53167">
    <property type="entry name" value="Purine and uridine phosphorylases"/>
    <property type="match status" value="1"/>
</dbReference>
<evidence type="ECO:0000259" key="5">
    <source>
        <dbReference type="Pfam" id="PF01048"/>
    </source>
</evidence>
<name>L9WJ64_9EURY</name>
<evidence type="ECO:0000256" key="3">
    <source>
        <dbReference type="ARBA" id="ARBA00022679"/>
    </source>
</evidence>
<dbReference type="STRING" id="1227499.C493_20436"/>
<dbReference type="GO" id="GO:0016763">
    <property type="term" value="F:pentosyltransferase activity"/>
    <property type="evidence" value="ECO:0007669"/>
    <property type="project" value="InterPro"/>
</dbReference>
<organism evidence="6 7">
    <name type="scientific">Natronolimnohabitans innermongolicus JCM 12255</name>
    <dbReference type="NCBI Taxonomy" id="1227499"/>
    <lineage>
        <taxon>Archaea</taxon>
        <taxon>Methanobacteriati</taxon>
        <taxon>Methanobacteriota</taxon>
        <taxon>Stenosarchaea group</taxon>
        <taxon>Halobacteria</taxon>
        <taxon>Halobacteriales</taxon>
        <taxon>Natrialbaceae</taxon>
        <taxon>Natronolimnohabitans</taxon>
    </lineage>
</organism>
<evidence type="ECO:0000313" key="6">
    <source>
        <dbReference type="EMBL" id="ELY49276.1"/>
    </source>
</evidence>
<feature type="domain" description="Nucleoside phosphorylase" evidence="5">
    <location>
        <begin position="48"/>
        <end position="266"/>
    </location>
</feature>
<dbReference type="GO" id="GO:0005829">
    <property type="term" value="C:cytosol"/>
    <property type="evidence" value="ECO:0007669"/>
    <property type="project" value="TreeGrafter"/>
</dbReference>
<proteinExistence type="inferred from homology"/>
<comment type="caution">
    <text evidence="6">The sequence shown here is derived from an EMBL/GenBank/DDBJ whole genome shotgun (WGS) entry which is preliminary data.</text>
</comment>
<gene>
    <name evidence="6" type="ORF">C493_20436</name>
</gene>
<dbReference type="PANTHER" id="PTHR43691:SF13">
    <property type="entry name" value="URIDINE PHOSPHORYLASE"/>
    <property type="match status" value="1"/>
</dbReference>
<evidence type="ECO:0000256" key="1">
    <source>
        <dbReference type="ARBA" id="ARBA00010456"/>
    </source>
</evidence>
<dbReference type="Gene3D" id="3.40.50.1580">
    <property type="entry name" value="Nucleoside phosphorylase domain"/>
    <property type="match status" value="1"/>
</dbReference>
<dbReference type="CDD" id="cd17767">
    <property type="entry name" value="UP_EcUdp-like"/>
    <property type="match status" value="1"/>
</dbReference>
<dbReference type="PROSITE" id="PS01232">
    <property type="entry name" value="PNP_UDP_1"/>
    <property type="match status" value="1"/>
</dbReference>
<evidence type="ECO:0000313" key="7">
    <source>
        <dbReference type="Proteomes" id="UP000011602"/>
    </source>
</evidence>
<comment type="similarity">
    <text evidence="1">Belongs to the PNP/UDP phosphorylase family.</text>
</comment>
<evidence type="ECO:0000256" key="2">
    <source>
        <dbReference type="ARBA" id="ARBA00022676"/>
    </source>
</evidence>
<dbReference type="GO" id="GO:0009164">
    <property type="term" value="P:nucleoside catabolic process"/>
    <property type="evidence" value="ECO:0007669"/>
    <property type="project" value="UniProtKB-ARBA"/>
</dbReference>
<dbReference type="EMBL" id="AOHZ01000096">
    <property type="protein sequence ID" value="ELY49276.1"/>
    <property type="molecule type" value="Genomic_DNA"/>
</dbReference>
<dbReference type="AlphaFoldDB" id="L9WJ64"/>
<keyword evidence="7" id="KW-1185">Reference proteome</keyword>
<sequence length="300" mass="31829">MTDTGRDTDADIDTDTDADTNATGHSEDPNAEVQYHLEVGPDDVADTVLLPGNPERLEKIVAHWDDHEIAAHHREYRTATGTAEGTPISVTSTGIGGPSAAIAVEELARVGCETFIRVGSCGAIQPEMDVGDLVITTGAVRQEGTSDEYVREDYPATADYEVVSALVAAAERLGYDYHTGITMSADSFYTGQGRPGFEGFEAAGSDALIEQLQAANVKNIEMEASAILTLANVYGLRAGAVCSVYANRETGEFRTEGESRAAETATLATHLLATMDAVKREAGADRWHAGLSLEDADEDV</sequence>
<keyword evidence="3" id="KW-0808">Transferase</keyword>
<keyword evidence="2" id="KW-0328">Glycosyltransferase</keyword>